<keyword evidence="1" id="KW-0732">Signal</keyword>
<sequence length="72" mass="7255">MKNSFKFAFLGLALTVAFASCNGTANKSETASDSTAIDSANTVIDSANTAIDSAKTVVDSAKVAIDSAKAAH</sequence>
<gene>
    <name evidence="2" type="ORF">ABE541_14175</name>
</gene>
<name>A0ABV0BUY7_9SPHI</name>
<reference evidence="2 3" key="1">
    <citation type="submission" date="2024-04" db="EMBL/GenBank/DDBJ databases">
        <title>WGS of bacteria from Torrens River.</title>
        <authorList>
            <person name="Wyrsch E.R."/>
            <person name="Drigo B."/>
        </authorList>
    </citation>
    <scope>NUCLEOTIDE SEQUENCE [LARGE SCALE GENOMIC DNA]</scope>
    <source>
        <strain evidence="2 3">TWI391</strain>
    </source>
</reference>
<organism evidence="2 3">
    <name type="scientific">Sphingobacterium kitahiroshimense</name>
    <dbReference type="NCBI Taxonomy" id="470446"/>
    <lineage>
        <taxon>Bacteria</taxon>
        <taxon>Pseudomonadati</taxon>
        <taxon>Bacteroidota</taxon>
        <taxon>Sphingobacteriia</taxon>
        <taxon>Sphingobacteriales</taxon>
        <taxon>Sphingobacteriaceae</taxon>
        <taxon>Sphingobacterium</taxon>
    </lineage>
</organism>
<feature type="chain" id="PRO_5046042321" description="Lipoprotein" evidence="1">
    <location>
        <begin position="20"/>
        <end position="72"/>
    </location>
</feature>
<feature type="signal peptide" evidence="1">
    <location>
        <begin position="1"/>
        <end position="19"/>
    </location>
</feature>
<dbReference type="PROSITE" id="PS51257">
    <property type="entry name" value="PROKAR_LIPOPROTEIN"/>
    <property type="match status" value="1"/>
</dbReference>
<evidence type="ECO:0000256" key="1">
    <source>
        <dbReference type="SAM" id="SignalP"/>
    </source>
</evidence>
<evidence type="ECO:0008006" key="4">
    <source>
        <dbReference type="Google" id="ProtNLM"/>
    </source>
</evidence>
<keyword evidence="3" id="KW-1185">Reference proteome</keyword>
<accession>A0ABV0BUY7</accession>
<evidence type="ECO:0000313" key="2">
    <source>
        <dbReference type="EMBL" id="MEN5378407.1"/>
    </source>
</evidence>
<dbReference type="EMBL" id="JBDJNQ010000006">
    <property type="protein sequence ID" value="MEN5378407.1"/>
    <property type="molecule type" value="Genomic_DNA"/>
</dbReference>
<dbReference type="Proteomes" id="UP001409291">
    <property type="component" value="Unassembled WGS sequence"/>
</dbReference>
<comment type="caution">
    <text evidence="2">The sequence shown here is derived from an EMBL/GenBank/DDBJ whole genome shotgun (WGS) entry which is preliminary data.</text>
</comment>
<evidence type="ECO:0000313" key="3">
    <source>
        <dbReference type="Proteomes" id="UP001409291"/>
    </source>
</evidence>
<dbReference type="RefSeq" id="WP_021192480.1">
    <property type="nucleotide sequence ID" value="NZ_JAOQNK010000001.1"/>
</dbReference>
<protein>
    <recommendedName>
        <fullName evidence="4">Lipoprotein</fullName>
    </recommendedName>
</protein>
<proteinExistence type="predicted"/>